<feature type="compositionally biased region" description="Low complexity" evidence="1">
    <location>
        <begin position="158"/>
        <end position="188"/>
    </location>
</feature>
<keyword evidence="3" id="KW-1185">Reference proteome</keyword>
<organism evidence="2 3">
    <name type="scientific">Cordyceps javanica</name>
    <dbReference type="NCBI Taxonomy" id="43265"/>
    <lineage>
        <taxon>Eukaryota</taxon>
        <taxon>Fungi</taxon>
        <taxon>Dikarya</taxon>
        <taxon>Ascomycota</taxon>
        <taxon>Pezizomycotina</taxon>
        <taxon>Sordariomycetes</taxon>
        <taxon>Hypocreomycetidae</taxon>
        <taxon>Hypocreales</taxon>
        <taxon>Cordycipitaceae</taxon>
        <taxon>Cordyceps</taxon>
    </lineage>
</organism>
<name>A0A545W600_9HYPO</name>
<feature type="compositionally biased region" description="Gly residues" evidence="1">
    <location>
        <begin position="189"/>
        <end position="207"/>
    </location>
</feature>
<dbReference type="Proteomes" id="UP000315783">
    <property type="component" value="Unassembled WGS sequence"/>
</dbReference>
<proteinExistence type="predicted"/>
<gene>
    <name evidence="2" type="ORF">IF1G_03134</name>
</gene>
<feature type="region of interest" description="Disordered" evidence="1">
    <location>
        <begin position="158"/>
        <end position="211"/>
    </location>
</feature>
<reference evidence="2 3" key="1">
    <citation type="journal article" date="2019" name="Appl. Microbiol. Biotechnol.">
        <title>Genome sequence of Isaria javanica and comparative genome analysis insights into family S53 peptidase evolution in fungal entomopathogens.</title>
        <authorList>
            <person name="Lin R."/>
            <person name="Zhang X."/>
            <person name="Xin B."/>
            <person name="Zou M."/>
            <person name="Gao Y."/>
            <person name="Qin F."/>
            <person name="Hu Q."/>
            <person name="Xie B."/>
            <person name="Cheng X."/>
        </authorList>
    </citation>
    <scope>NUCLEOTIDE SEQUENCE [LARGE SCALE GENOMIC DNA]</scope>
    <source>
        <strain evidence="2 3">IJ1G</strain>
    </source>
</reference>
<evidence type="ECO:0000313" key="2">
    <source>
        <dbReference type="EMBL" id="TQV97391.1"/>
    </source>
</evidence>
<sequence>MVRYSTLAVAGLVTYTASASTAAEANTVGTGVLFHIPDRSRSSQPLTARHAAAAAVAAQCFAGQVACDASCIDGAFECCHVGQGQACQEGYSCYDQGCCRHGQTCSGPPRGCTATTKMCDIGCITRDRVCCNLGDGSSCDAGTVCLAVGLCGRPKSEAGPGSDPASASAPASASSQTSASAPGPSVVVGGAGGSSTGSGGGGGGGGSAATPLETLSDTVIDASVSSSAAMSGSGGNSPSPTTTAPASESSVPSGAPLPDKTKPTGSAGSSPTSAERGGAGETVKAPAVLAGLLVAAAYII</sequence>
<protein>
    <submittedName>
        <fullName evidence="2">Uncharacterized protein</fullName>
    </submittedName>
</protein>
<dbReference type="OrthoDB" id="5152093at2759"/>
<comment type="caution">
    <text evidence="2">The sequence shown here is derived from an EMBL/GenBank/DDBJ whole genome shotgun (WGS) entry which is preliminary data.</text>
</comment>
<dbReference type="EMBL" id="SPUK01000004">
    <property type="protein sequence ID" value="TQV97391.1"/>
    <property type="molecule type" value="Genomic_DNA"/>
</dbReference>
<dbReference type="STRING" id="43265.A0A545W600"/>
<evidence type="ECO:0000313" key="3">
    <source>
        <dbReference type="Proteomes" id="UP000315783"/>
    </source>
</evidence>
<dbReference type="AlphaFoldDB" id="A0A545W600"/>
<feature type="compositionally biased region" description="Polar residues" evidence="1">
    <location>
        <begin position="263"/>
        <end position="273"/>
    </location>
</feature>
<feature type="compositionally biased region" description="Low complexity" evidence="1">
    <location>
        <begin position="225"/>
        <end position="253"/>
    </location>
</feature>
<evidence type="ECO:0000256" key="1">
    <source>
        <dbReference type="SAM" id="MobiDB-lite"/>
    </source>
</evidence>
<accession>A0A545W600</accession>
<feature type="region of interest" description="Disordered" evidence="1">
    <location>
        <begin position="225"/>
        <end position="285"/>
    </location>
</feature>